<evidence type="ECO:0000256" key="1">
    <source>
        <dbReference type="SAM" id="SignalP"/>
    </source>
</evidence>
<accession>A0A1T4NZZ0</accession>
<keyword evidence="1" id="KW-0732">Signal</keyword>
<dbReference type="Proteomes" id="UP000190065">
    <property type="component" value="Unassembled WGS sequence"/>
</dbReference>
<feature type="chain" id="PRO_5010517389" description="P-type conjugative transfer protein TrbJ" evidence="1">
    <location>
        <begin position="26"/>
        <end position="247"/>
    </location>
</feature>
<proteinExistence type="predicted"/>
<gene>
    <name evidence="2" type="ORF">SAMN02745202_01242</name>
</gene>
<dbReference type="eggNOG" id="ENOG5033QE4">
    <property type="taxonomic scope" value="Bacteria"/>
</dbReference>
<dbReference type="AlphaFoldDB" id="A0A1T4NZZ0"/>
<evidence type="ECO:0000313" key="3">
    <source>
        <dbReference type="Proteomes" id="UP000190065"/>
    </source>
</evidence>
<protein>
    <recommendedName>
        <fullName evidence="4">P-type conjugative transfer protein TrbJ</fullName>
    </recommendedName>
</protein>
<dbReference type="STRING" id="28136.SAMN02745202_01242"/>
<evidence type="ECO:0008006" key="4">
    <source>
        <dbReference type="Google" id="ProtNLM"/>
    </source>
</evidence>
<dbReference type="RefSeq" id="WP_025070123.1">
    <property type="nucleotide sequence ID" value="NZ_FUXK01000012.1"/>
</dbReference>
<dbReference type="EMBL" id="FUXK01000012">
    <property type="protein sequence ID" value="SJZ84637.1"/>
    <property type="molecule type" value="Genomic_DNA"/>
</dbReference>
<evidence type="ECO:0000313" key="2">
    <source>
        <dbReference type="EMBL" id="SJZ84637.1"/>
    </source>
</evidence>
<name>A0A1T4NZZ0_9BACT</name>
<organism evidence="2 3">
    <name type="scientific">Segatella oulorum</name>
    <dbReference type="NCBI Taxonomy" id="28136"/>
    <lineage>
        <taxon>Bacteria</taxon>
        <taxon>Pseudomonadati</taxon>
        <taxon>Bacteroidota</taxon>
        <taxon>Bacteroidia</taxon>
        <taxon>Bacteroidales</taxon>
        <taxon>Prevotellaceae</taxon>
        <taxon>Segatella</taxon>
    </lineage>
</organism>
<reference evidence="2 3" key="1">
    <citation type="submission" date="2017-02" db="EMBL/GenBank/DDBJ databases">
        <authorList>
            <person name="Peterson S.W."/>
        </authorList>
    </citation>
    <scope>NUCLEOTIDE SEQUENCE [LARGE SCALE GENOMIC DNA]</scope>
    <source>
        <strain evidence="2 3">ATCC 43324</strain>
    </source>
</reference>
<feature type="signal peptide" evidence="1">
    <location>
        <begin position="1"/>
        <end position="25"/>
    </location>
</feature>
<sequence length="247" mass="27281">MRLQTGLRRVFALIALSVGTIPASAQGLSSSNPLEYAAIAGGEELIGNQIKKQSKAMAAIAVEQGAMTVANTKMKQWEQKYNSYLKTASGYASAIKSATSLYADGMQTLTALWEVHTACRINPQGIAASLSMNNLYLETATEFIRTYRALKNVIAKGGEGNMLNGAERTQMLWNLTNNLERLNRKLRLLSVSVTMHSLDDVWNRAVTGKINKSNKVLAKESSKRMCRAISNVAKFYKYRQTHKPWGQ</sequence>